<gene>
    <name evidence="9" type="ORF">OH136_07675</name>
</gene>
<dbReference type="InterPro" id="IPR018076">
    <property type="entry name" value="T2SS_GspF_dom"/>
</dbReference>
<evidence type="ECO:0000313" key="9">
    <source>
        <dbReference type="EMBL" id="MCV6824435.1"/>
    </source>
</evidence>
<dbReference type="InterPro" id="IPR042094">
    <property type="entry name" value="T2SS_GspF_sf"/>
</dbReference>
<comment type="caution">
    <text evidence="9">The sequence shown here is derived from an EMBL/GenBank/DDBJ whole genome shotgun (WGS) entry which is preliminary data.</text>
</comment>
<feature type="transmembrane region" description="Helical" evidence="6">
    <location>
        <begin position="264"/>
        <end position="284"/>
    </location>
</feature>
<evidence type="ECO:0000256" key="5">
    <source>
        <dbReference type="ARBA" id="ARBA00023136"/>
    </source>
</evidence>
<keyword evidence="2" id="KW-1003">Cell membrane</keyword>
<evidence type="ECO:0000256" key="4">
    <source>
        <dbReference type="ARBA" id="ARBA00022989"/>
    </source>
</evidence>
<dbReference type="Pfam" id="PF19360">
    <property type="entry name" value="TadB_TadC_N"/>
    <property type="match status" value="1"/>
</dbReference>
<feature type="domain" description="Type II secretion system protein GspF" evidence="7">
    <location>
        <begin position="156"/>
        <end position="279"/>
    </location>
</feature>
<dbReference type="Pfam" id="PF00482">
    <property type="entry name" value="T2SSF"/>
    <property type="match status" value="1"/>
</dbReference>
<name>A0AAE3J0F7_9RHOB</name>
<keyword evidence="5 6" id="KW-0472">Membrane</keyword>
<evidence type="ECO:0000256" key="6">
    <source>
        <dbReference type="SAM" id="Phobius"/>
    </source>
</evidence>
<dbReference type="Proteomes" id="UP001208041">
    <property type="component" value="Unassembled WGS sequence"/>
</dbReference>
<feature type="transmembrane region" description="Helical" evidence="6">
    <location>
        <begin position="96"/>
        <end position="115"/>
    </location>
</feature>
<keyword evidence="3 6" id="KW-0812">Transmembrane</keyword>
<dbReference type="RefSeq" id="WP_263953242.1">
    <property type="nucleotide sequence ID" value="NZ_JAOYFC010000001.1"/>
</dbReference>
<keyword evidence="4 6" id="KW-1133">Transmembrane helix</keyword>
<reference evidence="9" key="1">
    <citation type="submission" date="2022-10" db="EMBL/GenBank/DDBJ databases">
        <authorList>
            <person name="Yue Y."/>
        </authorList>
    </citation>
    <scope>NUCLEOTIDE SEQUENCE</scope>
    <source>
        <strain evidence="9">Z654</strain>
    </source>
</reference>
<evidence type="ECO:0000256" key="1">
    <source>
        <dbReference type="ARBA" id="ARBA00004651"/>
    </source>
</evidence>
<sequence length="323" mass="35450">MADFSQFTDLNFVIYALVALGVFLLFTGVTQLLSRSENRLEAKNRRLRMIGKGRSTEEVLAILKPDTGGGILTRLPFIGNLPQLLSQAGLTLRPGAFVLLMIFATAFAFLLGLIYLSLPKAILFALALGVGVPVSVVRSKRKKRMDQLVGQLPDALDLLARGLRVGHPLNTSIGAVAEEMADPIGTEFGIIYDQVSYGEDLTDAFQQFADRVDLEDVHYLSASIGIQHGTGGDLARIVNVLSRVVRDRIMMRRKIHAISSEGRMTMYILSAIPVVIYTYTSIMTPSYYGGVADDPLYVPMAMAVVVLSVLNFLTLRKLVNFHI</sequence>
<dbReference type="PANTHER" id="PTHR35007">
    <property type="entry name" value="INTEGRAL MEMBRANE PROTEIN-RELATED"/>
    <property type="match status" value="1"/>
</dbReference>
<dbReference type="AlphaFoldDB" id="A0AAE3J0F7"/>
<evidence type="ECO:0000313" key="10">
    <source>
        <dbReference type="Proteomes" id="UP001208041"/>
    </source>
</evidence>
<accession>A0AAE3J0F7</accession>
<evidence type="ECO:0000256" key="3">
    <source>
        <dbReference type="ARBA" id="ARBA00022692"/>
    </source>
</evidence>
<feature type="transmembrane region" description="Helical" evidence="6">
    <location>
        <begin position="296"/>
        <end position="315"/>
    </location>
</feature>
<dbReference type="InterPro" id="IPR045824">
    <property type="entry name" value="T2SS_TadB-like_N"/>
</dbReference>
<feature type="transmembrane region" description="Helical" evidence="6">
    <location>
        <begin position="121"/>
        <end position="137"/>
    </location>
</feature>
<dbReference type="GO" id="GO:0005886">
    <property type="term" value="C:plasma membrane"/>
    <property type="evidence" value="ECO:0007669"/>
    <property type="project" value="UniProtKB-SubCell"/>
</dbReference>
<dbReference type="PANTHER" id="PTHR35007:SF1">
    <property type="entry name" value="PILUS ASSEMBLY PROTEIN"/>
    <property type="match status" value="1"/>
</dbReference>
<proteinExistence type="predicted"/>
<evidence type="ECO:0000256" key="2">
    <source>
        <dbReference type="ARBA" id="ARBA00022475"/>
    </source>
</evidence>
<feature type="domain" description="Type II secretion system protein TadB-like N-terminal" evidence="8">
    <location>
        <begin position="11"/>
        <end position="144"/>
    </location>
</feature>
<dbReference type="Gene3D" id="1.20.81.30">
    <property type="entry name" value="Type II secretion system (T2SS), domain F"/>
    <property type="match status" value="1"/>
</dbReference>
<evidence type="ECO:0000259" key="7">
    <source>
        <dbReference type="Pfam" id="PF00482"/>
    </source>
</evidence>
<comment type="subcellular location">
    <subcellularLocation>
        <location evidence="1">Cell membrane</location>
        <topology evidence="1">Multi-pass membrane protein</topology>
    </subcellularLocation>
</comment>
<dbReference type="EMBL" id="JAOYFC010000001">
    <property type="protein sequence ID" value="MCV6824435.1"/>
    <property type="molecule type" value="Genomic_DNA"/>
</dbReference>
<protein>
    <submittedName>
        <fullName evidence="9">Type II secretion system F family protein</fullName>
    </submittedName>
</protein>
<keyword evidence="10" id="KW-1185">Reference proteome</keyword>
<feature type="transmembrane region" description="Helical" evidence="6">
    <location>
        <begin position="12"/>
        <end position="33"/>
    </location>
</feature>
<evidence type="ECO:0000259" key="8">
    <source>
        <dbReference type="Pfam" id="PF19360"/>
    </source>
</evidence>
<organism evidence="9 10">
    <name type="scientific">Halocynthiibacter halioticoli</name>
    <dbReference type="NCBI Taxonomy" id="2986804"/>
    <lineage>
        <taxon>Bacteria</taxon>
        <taxon>Pseudomonadati</taxon>
        <taxon>Pseudomonadota</taxon>
        <taxon>Alphaproteobacteria</taxon>
        <taxon>Rhodobacterales</taxon>
        <taxon>Paracoccaceae</taxon>
        <taxon>Halocynthiibacter</taxon>
    </lineage>
</organism>